<dbReference type="SMART" id="SM00508">
    <property type="entry name" value="PostSET"/>
    <property type="match status" value="1"/>
</dbReference>
<feature type="compositionally biased region" description="Polar residues" evidence="8">
    <location>
        <begin position="765"/>
        <end position="786"/>
    </location>
</feature>
<evidence type="ECO:0000256" key="8">
    <source>
        <dbReference type="SAM" id="MobiDB-lite"/>
    </source>
</evidence>
<feature type="region of interest" description="Disordered" evidence="8">
    <location>
        <begin position="703"/>
        <end position="802"/>
    </location>
</feature>
<organism evidence="12 13">
    <name type="scientific">Phaeoacremonium minimum (strain UCR-PA7)</name>
    <name type="common">Esca disease fungus</name>
    <name type="synonym">Togninia minima</name>
    <dbReference type="NCBI Taxonomy" id="1286976"/>
    <lineage>
        <taxon>Eukaryota</taxon>
        <taxon>Fungi</taxon>
        <taxon>Dikarya</taxon>
        <taxon>Ascomycota</taxon>
        <taxon>Pezizomycotina</taxon>
        <taxon>Sordariomycetes</taxon>
        <taxon>Sordariomycetidae</taxon>
        <taxon>Togniniales</taxon>
        <taxon>Togniniaceae</taxon>
        <taxon>Phaeoacremonium</taxon>
    </lineage>
</organism>
<dbReference type="Pfam" id="PF00856">
    <property type="entry name" value="SET"/>
    <property type="match status" value="1"/>
</dbReference>
<gene>
    <name evidence="12" type="ORF">UCRPA7_7438</name>
</gene>
<evidence type="ECO:0000256" key="6">
    <source>
        <dbReference type="ARBA" id="ARBA00022691"/>
    </source>
</evidence>
<dbReference type="InterPro" id="IPR046341">
    <property type="entry name" value="SET_dom_sf"/>
</dbReference>
<feature type="compositionally biased region" description="Low complexity" evidence="8">
    <location>
        <begin position="9"/>
        <end position="22"/>
    </location>
</feature>
<evidence type="ECO:0000256" key="3">
    <source>
        <dbReference type="ARBA" id="ARBA00022454"/>
    </source>
</evidence>
<feature type="domain" description="Post-SET" evidence="10">
    <location>
        <begin position="580"/>
        <end position="596"/>
    </location>
</feature>
<dbReference type="GO" id="GO:0042054">
    <property type="term" value="F:histone methyltransferase activity"/>
    <property type="evidence" value="ECO:0007669"/>
    <property type="project" value="InterPro"/>
</dbReference>
<evidence type="ECO:0000313" key="12">
    <source>
        <dbReference type="EMBL" id="EON97054.1"/>
    </source>
</evidence>
<feature type="region of interest" description="Disordered" evidence="8">
    <location>
        <begin position="252"/>
        <end position="287"/>
    </location>
</feature>
<protein>
    <submittedName>
        <fullName evidence="12">Putative histone-lysine n-methyltransferase protein</fullName>
    </submittedName>
</protein>
<feature type="compositionally biased region" description="Polar residues" evidence="8">
    <location>
        <begin position="128"/>
        <end position="144"/>
    </location>
</feature>
<dbReference type="PANTHER" id="PTHR22884">
    <property type="entry name" value="SET DOMAIN PROTEINS"/>
    <property type="match status" value="1"/>
</dbReference>
<comment type="subcellular location">
    <subcellularLocation>
        <location evidence="2">Chromosome</location>
    </subcellularLocation>
    <subcellularLocation>
        <location evidence="1">Nucleus</location>
    </subcellularLocation>
</comment>
<feature type="compositionally biased region" description="Polar residues" evidence="8">
    <location>
        <begin position="23"/>
        <end position="43"/>
    </location>
</feature>
<keyword evidence="7" id="KW-0539">Nucleus</keyword>
<dbReference type="HOGENOM" id="CLU_004379_1_0_1"/>
<dbReference type="GO" id="GO:0032259">
    <property type="term" value="P:methylation"/>
    <property type="evidence" value="ECO:0007669"/>
    <property type="project" value="UniProtKB-KW"/>
</dbReference>
<dbReference type="SUPFAM" id="SSF82199">
    <property type="entry name" value="SET domain"/>
    <property type="match status" value="1"/>
</dbReference>
<dbReference type="SMART" id="SM00317">
    <property type="entry name" value="SET"/>
    <property type="match status" value="1"/>
</dbReference>
<dbReference type="AlphaFoldDB" id="R8BCL3"/>
<feature type="compositionally biased region" description="Low complexity" evidence="8">
    <location>
        <begin position="716"/>
        <end position="732"/>
    </location>
</feature>
<evidence type="ECO:0000256" key="1">
    <source>
        <dbReference type="ARBA" id="ARBA00004123"/>
    </source>
</evidence>
<evidence type="ECO:0000259" key="10">
    <source>
        <dbReference type="PROSITE" id="PS50868"/>
    </source>
</evidence>
<dbReference type="OrthoDB" id="422362at2759"/>
<evidence type="ECO:0000256" key="2">
    <source>
        <dbReference type="ARBA" id="ARBA00004286"/>
    </source>
</evidence>
<reference evidence="13" key="1">
    <citation type="journal article" date="2013" name="Genome Announc.">
        <title>Draft genome sequence of the ascomycete Phaeoacremonium aleophilum strain UCR-PA7, a causal agent of the esca disease complex in grapevines.</title>
        <authorList>
            <person name="Blanco-Ulate B."/>
            <person name="Rolshausen P."/>
            <person name="Cantu D."/>
        </authorList>
    </citation>
    <scope>NUCLEOTIDE SEQUENCE [LARGE SCALE GENOMIC DNA]</scope>
    <source>
        <strain evidence="13">UCR-PA7</strain>
    </source>
</reference>
<dbReference type="PROSITE" id="PS50868">
    <property type="entry name" value="POST_SET"/>
    <property type="match status" value="1"/>
</dbReference>
<feature type="domain" description="SET" evidence="9">
    <location>
        <begin position="456"/>
        <end position="572"/>
    </location>
</feature>
<dbReference type="Proteomes" id="UP000014074">
    <property type="component" value="Unassembled WGS sequence"/>
</dbReference>
<feature type="region of interest" description="Disordered" evidence="8">
    <location>
        <begin position="642"/>
        <end position="662"/>
    </location>
</feature>
<dbReference type="KEGG" id="tmn:UCRPA7_7438"/>
<keyword evidence="6" id="KW-0949">S-adenosyl-L-methionine</keyword>
<dbReference type="GO" id="GO:0005694">
    <property type="term" value="C:chromosome"/>
    <property type="evidence" value="ECO:0007669"/>
    <property type="project" value="UniProtKB-SubCell"/>
</dbReference>
<evidence type="ECO:0000256" key="7">
    <source>
        <dbReference type="ARBA" id="ARBA00023242"/>
    </source>
</evidence>
<dbReference type="GeneID" id="19328197"/>
<dbReference type="GO" id="GO:0005634">
    <property type="term" value="C:nucleus"/>
    <property type="evidence" value="ECO:0007669"/>
    <property type="project" value="UniProtKB-SubCell"/>
</dbReference>
<evidence type="ECO:0000256" key="5">
    <source>
        <dbReference type="ARBA" id="ARBA00022679"/>
    </source>
</evidence>
<evidence type="ECO:0000259" key="11">
    <source>
        <dbReference type="PROSITE" id="PS51215"/>
    </source>
</evidence>
<dbReference type="FunFam" id="2.170.270.10:FF:000037">
    <property type="entry name" value="Histone-lysine N-methyltransferase"/>
    <property type="match status" value="1"/>
</dbReference>
<keyword evidence="5 12" id="KW-0808">Transferase</keyword>
<dbReference type="InterPro" id="IPR003616">
    <property type="entry name" value="Post-SET_dom"/>
</dbReference>
<feature type="region of interest" description="Disordered" evidence="8">
    <location>
        <begin position="1"/>
        <end position="144"/>
    </location>
</feature>
<keyword evidence="3" id="KW-0158">Chromosome</keyword>
<dbReference type="InterPro" id="IPR001214">
    <property type="entry name" value="SET_dom"/>
</dbReference>
<evidence type="ECO:0000259" key="9">
    <source>
        <dbReference type="PROSITE" id="PS50280"/>
    </source>
</evidence>
<dbReference type="InterPro" id="IPR050777">
    <property type="entry name" value="SET2_Histone-Lys_MeTrsfase"/>
</dbReference>
<dbReference type="EMBL" id="KB933295">
    <property type="protein sequence ID" value="EON97054.1"/>
    <property type="molecule type" value="Genomic_DNA"/>
</dbReference>
<proteinExistence type="predicted"/>
<dbReference type="InterPro" id="IPR006560">
    <property type="entry name" value="AWS_dom"/>
</dbReference>
<evidence type="ECO:0000256" key="4">
    <source>
        <dbReference type="ARBA" id="ARBA00022603"/>
    </source>
</evidence>
<feature type="region of interest" description="Disordered" evidence="8">
    <location>
        <begin position="162"/>
        <end position="191"/>
    </location>
</feature>
<keyword evidence="4 12" id="KW-0489">Methyltransferase</keyword>
<sequence>MVNLSALPSESSFSGPPTDSSSNVASLSSTPPTTVADSISLASDTPKPDIAPAVVVEETIEASVTVALDDPEPEPEPRQTPSPGRARRARTSAAHPVYNISRLSGTDGHGKRRAKGDEVRDKRRRTISGDTLVSNGDAPNSSTDRLLRDGIEALDLQWSIRGPNTPRGARAMAKKARDSPRRISTRSAGAAAESLATKVSSLGKRGRKIFEKANRMSRELKRLQDTNEFAHIDTKPIRHTVWSNGKYVDPDEIVEDEAPARKKSKVQKEDTEEPEPEKKEEVVKGPKQRRVKKYLEKGLYAGQEAPLDITKGLSIAEKKKLAELPELLPSGKLNKTLPMPIYNGFRLLLNGRDFKLPFDICNPLPPGQPKPDEWRKMTRNRFIGDAAMYWRKTDHFKDYQSKCVCTREDGCAEDCQNRIMLYECDDTNCNVGKEHCQNRAFQNLQERTKKGGRFRVGVEVLKTSDRGYGVRTNRCFEPNQIIMEYTGEIITEEECERRMNEIYKDNECYYLMSFDQNMIIDATTGNIARFVNHSCSPNCRMEKWIVGGQPRMALFAGPRPIQTGDELTYDYNFDPFSAKNVQKCLCGSANCRGVLGPKPKEVKVPKPPKEVKSPKKKGVKATLKATAKATVKGGKRKLQELLAGGEDEADTNSTKKRKIKPATGIKRSLSSASLKSLKGAAKGAATVVRKTASSISVNARAALGPKTPAAKATIRKSSSTSTLKTYSKSGTKQLKLAASRSSSLTIVARPESDDENIKPGKGKRSPQSLKSTKSRKSILTSPASSKITKRTPKSIKSPRKGLELSRAAKIRLVDDE</sequence>
<dbReference type="PROSITE" id="PS50280">
    <property type="entry name" value="SET"/>
    <property type="match status" value="1"/>
</dbReference>
<feature type="compositionally biased region" description="Basic residues" evidence="8">
    <location>
        <begin position="787"/>
        <end position="799"/>
    </location>
</feature>
<feature type="domain" description="AWS" evidence="11">
    <location>
        <begin position="398"/>
        <end position="445"/>
    </location>
</feature>
<name>R8BCL3_PHAM7</name>
<keyword evidence="13" id="KW-1185">Reference proteome</keyword>
<dbReference type="RefSeq" id="XP_007918160.1">
    <property type="nucleotide sequence ID" value="XM_007919969.1"/>
</dbReference>
<evidence type="ECO:0000313" key="13">
    <source>
        <dbReference type="Proteomes" id="UP000014074"/>
    </source>
</evidence>
<dbReference type="eggNOG" id="KOG1083">
    <property type="taxonomic scope" value="Eukaryota"/>
</dbReference>
<dbReference type="Gene3D" id="2.170.270.10">
    <property type="entry name" value="SET domain"/>
    <property type="match status" value="1"/>
</dbReference>
<accession>R8BCL3</accession>
<dbReference type="PROSITE" id="PS51215">
    <property type="entry name" value="AWS"/>
    <property type="match status" value="1"/>
</dbReference>
<dbReference type="Pfam" id="PF17907">
    <property type="entry name" value="AWS"/>
    <property type="match status" value="1"/>
</dbReference>